<reference evidence="14" key="1">
    <citation type="journal article" date="2002" name="Science">
        <title>The draft genome of Ciona intestinalis: insights into chordate and vertebrate origins.</title>
        <authorList>
            <person name="Dehal P."/>
            <person name="Satou Y."/>
            <person name="Campbell R.K."/>
            <person name="Chapman J."/>
            <person name="Degnan B."/>
            <person name="De Tomaso A."/>
            <person name="Davidson B."/>
            <person name="Di Gregorio A."/>
            <person name="Gelpke M."/>
            <person name="Goodstein D.M."/>
            <person name="Harafuji N."/>
            <person name="Hastings K.E."/>
            <person name="Ho I."/>
            <person name="Hotta K."/>
            <person name="Huang W."/>
            <person name="Kawashima T."/>
            <person name="Lemaire P."/>
            <person name="Martinez D."/>
            <person name="Meinertzhagen I.A."/>
            <person name="Necula S."/>
            <person name="Nonaka M."/>
            <person name="Putnam N."/>
            <person name="Rash S."/>
            <person name="Saiga H."/>
            <person name="Satake M."/>
            <person name="Terry A."/>
            <person name="Yamada L."/>
            <person name="Wang H.G."/>
            <person name="Awazu S."/>
            <person name="Azumi K."/>
            <person name="Boore J."/>
            <person name="Branno M."/>
            <person name="Chin-Bow S."/>
            <person name="DeSantis R."/>
            <person name="Doyle S."/>
            <person name="Francino P."/>
            <person name="Keys D.N."/>
            <person name="Haga S."/>
            <person name="Hayashi H."/>
            <person name="Hino K."/>
            <person name="Imai K.S."/>
            <person name="Inaba K."/>
            <person name="Kano S."/>
            <person name="Kobayashi K."/>
            <person name="Kobayashi M."/>
            <person name="Lee B.I."/>
            <person name="Makabe K.W."/>
            <person name="Manohar C."/>
            <person name="Matassi G."/>
            <person name="Medina M."/>
            <person name="Mochizuki Y."/>
            <person name="Mount S."/>
            <person name="Morishita T."/>
            <person name="Miura S."/>
            <person name="Nakayama A."/>
            <person name="Nishizaka S."/>
            <person name="Nomoto H."/>
            <person name="Ohta F."/>
            <person name="Oishi K."/>
            <person name="Rigoutsos I."/>
            <person name="Sano M."/>
            <person name="Sasaki A."/>
            <person name="Sasakura Y."/>
            <person name="Shoguchi E."/>
            <person name="Shin-i T."/>
            <person name="Spagnuolo A."/>
            <person name="Stainier D."/>
            <person name="Suzuki M.M."/>
            <person name="Tassy O."/>
            <person name="Takatori N."/>
            <person name="Tokuoka M."/>
            <person name="Yagi K."/>
            <person name="Yoshizaki F."/>
            <person name="Wada S."/>
            <person name="Zhang C."/>
            <person name="Hyatt P.D."/>
            <person name="Larimer F."/>
            <person name="Detter C."/>
            <person name="Doggett N."/>
            <person name="Glavina T."/>
            <person name="Hawkins T."/>
            <person name="Richardson P."/>
            <person name="Lucas S."/>
            <person name="Kohara Y."/>
            <person name="Levine M."/>
            <person name="Satoh N."/>
            <person name="Rokhsar D.S."/>
        </authorList>
    </citation>
    <scope>NUCLEOTIDE SEQUENCE [LARGE SCALE GENOMIC DNA]</scope>
</reference>
<feature type="region of interest" description="Disordered" evidence="7">
    <location>
        <begin position="1"/>
        <end position="146"/>
    </location>
</feature>
<dbReference type="Pfam" id="PF04811">
    <property type="entry name" value="Sec23_trunk"/>
    <property type="match status" value="1"/>
</dbReference>
<dbReference type="STRING" id="7719.ENSCINP00000007633"/>
<dbReference type="SUPFAM" id="SSF53300">
    <property type="entry name" value="vWA-like"/>
    <property type="match status" value="1"/>
</dbReference>
<dbReference type="SUPFAM" id="SSF82754">
    <property type="entry name" value="C-terminal, gelsolin-like domain of Sec23/24"/>
    <property type="match status" value="1"/>
</dbReference>
<evidence type="ECO:0000259" key="11">
    <source>
        <dbReference type="Pfam" id="PF04815"/>
    </source>
</evidence>
<evidence type="ECO:0008006" key="15">
    <source>
        <dbReference type="Google" id="ProtNLM"/>
    </source>
</evidence>
<evidence type="ECO:0000256" key="3">
    <source>
        <dbReference type="ARBA" id="ARBA00008334"/>
    </source>
</evidence>
<dbReference type="InterPro" id="IPR007123">
    <property type="entry name" value="Gelsolin-like_dom"/>
</dbReference>
<dbReference type="InterPro" id="IPR036175">
    <property type="entry name" value="Sec23/24_helical_dom_sf"/>
</dbReference>
<evidence type="ECO:0000256" key="6">
    <source>
        <dbReference type="ARBA" id="ARBA00023329"/>
    </source>
</evidence>
<evidence type="ECO:0000259" key="12">
    <source>
        <dbReference type="Pfam" id="PF08033"/>
    </source>
</evidence>
<dbReference type="InterPro" id="IPR012990">
    <property type="entry name" value="Beta-sandwich_Sec23_24"/>
</dbReference>
<dbReference type="SUPFAM" id="SSF81811">
    <property type="entry name" value="Helical domain of Sec23/24"/>
    <property type="match status" value="1"/>
</dbReference>
<proteinExistence type="inferred from homology"/>
<dbReference type="InterPro" id="IPR006895">
    <property type="entry name" value="Znf_Sec23_Sec24"/>
</dbReference>
<dbReference type="GeneTree" id="ENSGT00950000182924"/>
<evidence type="ECO:0000313" key="13">
    <source>
        <dbReference type="Ensembl" id="ENSCINP00000007633.3"/>
    </source>
</evidence>
<protein>
    <recommendedName>
        <fullName evidence="15">Protein transport protein Sec24C</fullName>
    </recommendedName>
</protein>
<dbReference type="InterPro" id="IPR036180">
    <property type="entry name" value="Gelsolin-like_dom_sf"/>
</dbReference>
<dbReference type="InterPro" id="IPR006900">
    <property type="entry name" value="Sec23/24_helical_dom"/>
</dbReference>
<keyword evidence="6" id="KW-0968">Cytoplasmic vesicle</keyword>
<dbReference type="GO" id="GO:0090110">
    <property type="term" value="P:COPII-coated vesicle cargo loading"/>
    <property type="evidence" value="ECO:0000318"/>
    <property type="project" value="GO_Central"/>
</dbReference>
<dbReference type="PANTHER" id="PTHR13803:SF4">
    <property type="entry name" value="SECRETORY 24CD, ISOFORM C"/>
    <property type="match status" value="1"/>
</dbReference>
<feature type="compositionally biased region" description="Pro residues" evidence="7">
    <location>
        <begin position="90"/>
        <end position="105"/>
    </location>
</feature>
<dbReference type="SUPFAM" id="SSF82919">
    <property type="entry name" value="Zn-finger domain of Sec23/24"/>
    <property type="match status" value="1"/>
</dbReference>
<feature type="domain" description="Sec23/Sec24 trunk" evidence="10">
    <location>
        <begin position="320"/>
        <end position="562"/>
    </location>
</feature>
<dbReference type="Pfam" id="PF04815">
    <property type="entry name" value="Sec23_helical"/>
    <property type="match status" value="1"/>
</dbReference>
<comment type="similarity">
    <text evidence="3">Belongs to the SEC23/SEC24 family. SEC24 subfamily.</text>
</comment>
<dbReference type="AlphaFoldDB" id="F6XHQ2"/>
<dbReference type="Pfam" id="PF08033">
    <property type="entry name" value="Sec23_BS"/>
    <property type="match status" value="1"/>
</dbReference>
<dbReference type="Gene3D" id="3.40.20.10">
    <property type="entry name" value="Severin"/>
    <property type="match status" value="1"/>
</dbReference>
<dbReference type="InParanoid" id="F6XHQ2"/>
<evidence type="ECO:0000256" key="1">
    <source>
        <dbReference type="ARBA" id="ARBA00004299"/>
    </source>
</evidence>
<keyword evidence="4" id="KW-0813">Transport</keyword>
<reference evidence="13" key="2">
    <citation type="journal article" date="2008" name="Genome Biol.">
        <title>Improved genome assembly and evidence-based global gene model set for the chordate Ciona intestinalis: new insight into intron and operon populations.</title>
        <authorList>
            <person name="Satou Y."/>
            <person name="Mineta K."/>
            <person name="Ogasawara M."/>
            <person name="Sasakura Y."/>
            <person name="Shoguchi E."/>
            <person name="Ueno K."/>
            <person name="Yamada L."/>
            <person name="Matsumoto J."/>
            <person name="Wasserscheid J."/>
            <person name="Dewar K."/>
            <person name="Wiley G.B."/>
            <person name="Macmil S.L."/>
            <person name="Roe B.A."/>
            <person name="Zeller R.W."/>
            <person name="Hastings K.E."/>
            <person name="Lemaire P."/>
            <person name="Lindquist E."/>
            <person name="Endo T."/>
            <person name="Hotta K."/>
            <person name="Inaba K."/>
        </authorList>
    </citation>
    <scope>NUCLEOTIDE SEQUENCE [LARGE SCALE GENOMIC DNA]</scope>
    <source>
        <strain evidence="13">wild type</strain>
    </source>
</reference>
<feature type="domain" description="Sec23/Sec24 helical" evidence="11">
    <location>
        <begin position="664"/>
        <end position="763"/>
    </location>
</feature>
<dbReference type="Gene3D" id="2.30.30.380">
    <property type="entry name" value="Zn-finger domain of Sec23/24"/>
    <property type="match status" value="1"/>
</dbReference>
<dbReference type="PANTHER" id="PTHR13803">
    <property type="entry name" value="SEC24-RELATED PROTEIN"/>
    <property type="match status" value="1"/>
</dbReference>
<feature type="domain" description="Gelsolin-like" evidence="8">
    <location>
        <begin position="784"/>
        <end position="853"/>
    </location>
</feature>
<accession>F6XHQ2</accession>
<dbReference type="Gene3D" id="2.60.40.1670">
    <property type="entry name" value="beta-sandwich domain of Sec23/24"/>
    <property type="match status" value="1"/>
</dbReference>
<dbReference type="GO" id="GO:0008270">
    <property type="term" value="F:zinc ion binding"/>
    <property type="evidence" value="ECO:0000318"/>
    <property type="project" value="GO_Central"/>
</dbReference>
<dbReference type="EMBL" id="EAAA01002325">
    <property type="status" value="NOT_ANNOTATED_CDS"/>
    <property type="molecule type" value="Genomic_DNA"/>
</dbReference>
<keyword evidence="14" id="KW-1185">Reference proteome</keyword>
<dbReference type="InterPro" id="IPR029006">
    <property type="entry name" value="ADF-H/Gelsolin-like_dom_sf"/>
</dbReference>
<dbReference type="InterPro" id="IPR050550">
    <property type="entry name" value="SEC23_SEC24_subfamily"/>
</dbReference>
<evidence type="ECO:0000256" key="2">
    <source>
        <dbReference type="ARBA" id="ARBA00004397"/>
    </source>
</evidence>
<evidence type="ECO:0000313" key="14">
    <source>
        <dbReference type="Proteomes" id="UP000008144"/>
    </source>
</evidence>
<dbReference type="SUPFAM" id="SSF81995">
    <property type="entry name" value="beta-sandwich domain of Sec23/24"/>
    <property type="match status" value="1"/>
</dbReference>
<keyword evidence="5" id="KW-0653">Protein transport</keyword>
<reference evidence="13" key="3">
    <citation type="submission" date="2025-08" db="UniProtKB">
        <authorList>
            <consortium name="Ensembl"/>
        </authorList>
    </citation>
    <scope>IDENTIFICATION</scope>
</reference>
<dbReference type="GO" id="GO:0030127">
    <property type="term" value="C:COPII vesicle coat"/>
    <property type="evidence" value="ECO:0000318"/>
    <property type="project" value="GO_Central"/>
</dbReference>
<dbReference type="InterPro" id="IPR006896">
    <property type="entry name" value="Sec23/24_trunk_dom"/>
</dbReference>
<dbReference type="GO" id="GO:0006886">
    <property type="term" value="P:intracellular protein transport"/>
    <property type="evidence" value="ECO:0007669"/>
    <property type="project" value="InterPro"/>
</dbReference>
<dbReference type="Gene3D" id="1.20.120.730">
    <property type="entry name" value="Sec23/Sec24 helical domain"/>
    <property type="match status" value="1"/>
</dbReference>
<evidence type="ECO:0000256" key="7">
    <source>
        <dbReference type="SAM" id="MobiDB-lite"/>
    </source>
</evidence>
<evidence type="ECO:0000259" key="8">
    <source>
        <dbReference type="Pfam" id="PF00626"/>
    </source>
</evidence>
<dbReference type="Ensembl" id="ENSCINT00000007633.3">
    <property type="protein sequence ID" value="ENSCINP00000007633.3"/>
    <property type="gene ID" value="ENSCING00000003689.3"/>
</dbReference>
<evidence type="ECO:0000256" key="4">
    <source>
        <dbReference type="ARBA" id="ARBA00022448"/>
    </source>
</evidence>
<dbReference type="Proteomes" id="UP000008144">
    <property type="component" value="Chromosome 7"/>
</dbReference>
<dbReference type="Pfam" id="PF00626">
    <property type="entry name" value="Gelsolin"/>
    <property type="match status" value="1"/>
</dbReference>
<dbReference type="InterPro" id="IPR041742">
    <property type="entry name" value="Sec24-like_trunk_dom"/>
</dbReference>
<feature type="compositionally biased region" description="Polar residues" evidence="7">
    <location>
        <begin position="25"/>
        <end position="47"/>
    </location>
</feature>
<dbReference type="InterPro" id="IPR036174">
    <property type="entry name" value="Znf_Sec23_Sec24_sf"/>
</dbReference>
<dbReference type="GO" id="GO:0000149">
    <property type="term" value="F:SNARE binding"/>
    <property type="evidence" value="ECO:0000318"/>
    <property type="project" value="GO_Central"/>
</dbReference>
<name>F6XHQ2_CIOIN</name>
<evidence type="ECO:0000259" key="10">
    <source>
        <dbReference type="Pfam" id="PF04811"/>
    </source>
</evidence>
<dbReference type="GO" id="GO:0070971">
    <property type="term" value="C:endoplasmic reticulum exit site"/>
    <property type="evidence" value="ECO:0000318"/>
    <property type="project" value="GO_Central"/>
</dbReference>
<reference evidence="13" key="4">
    <citation type="submission" date="2025-09" db="UniProtKB">
        <authorList>
            <consortium name="Ensembl"/>
        </authorList>
    </citation>
    <scope>IDENTIFICATION</scope>
</reference>
<feature type="domain" description="Zinc finger Sec23/Sec24-type" evidence="9">
    <location>
        <begin position="242"/>
        <end position="280"/>
    </location>
</feature>
<organism evidence="13 14">
    <name type="scientific">Ciona intestinalis</name>
    <name type="common">Transparent sea squirt</name>
    <name type="synonym">Ascidia intestinalis</name>
    <dbReference type="NCBI Taxonomy" id="7719"/>
    <lineage>
        <taxon>Eukaryota</taxon>
        <taxon>Metazoa</taxon>
        <taxon>Chordata</taxon>
        <taxon>Tunicata</taxon>
        <taxon>Ascidiacea</taxon>
        <taxon>Phlebobranchia</taxon>
        <taxon>Cionidae</taxon>
        <taxon>Ciona</taxon>
    </lineage>
</organism>
<evidence type="ECO:0000256" key="5">
    <source>
        <dbReference type="ARBA" id="ARBA00022927"/>
    </source>
</evidence>
<dbReference type="Pfam" id="PF04810">
    <property type="entry name" value="zf-Sec23_Sec24"/>
    <property type="match status" value="1"/>
</dbReference>
<dbReference type="FunFam" id="3.40.50.410:FF:000020">
    <property type="entry name" value="protein transport protein Sec24D isoform X1"/>
    <property type="match status" value="1"/>
</dbReference>
<dbReference type="OMA" id="NSMMPGP"/>
<feature type="domain" description="Sec23/Sec24 beta-sandwich" evidence="12">
    <location>
        <begin position="569"/>
        <end position="651"/>
    </location>
</feature>
<dbReference type="GO" id="GO:0005789">
    <property type="term" value="C:endoplasmic reticulum membrane"/>
    <property type="evidence" value="ECO:0007669"/>
    <property type="project" value="UniProtKB-SubCell"/>
</dbReference>
<dbReference type="Gene3D" id="3.40.50.410">
    <property type="entry name" value="von Willebrand factor, type A domain"/>
    <property type="match status" value="1"/>
</dbReference>
<dbReference type="FunCoup" id="F6XHQ2">
    <property type="interactions" value="1019"/>
</dbReference>
<dbReference type="HOGENOM" id="CLU_004589_1_0_1"/>
<sequence length="914" mass="102427">MNPPPTSYNQPITSPPPLPSNTNSGMNNPPASGYQQNYQRPPTSEYPQQPGYPVSGAGEPPRPNEHSYSKPNQPPYQPIHQQMSNAPGSYMPPPSTPGYIPPPQTINPTQSYPQPGPPGAAGVARPPNYPNQPVTAPPKRLDPDAMPSPIQVIQDDKINRGGEGFRTEGRGLVPPLVTTQFTVEDMGSVSPRYVRCTAYNLPATADMAKNCQVPMSLCVKPLSALPEGESPPFIVDPGPDGPIRCKRCKAYMCPQFTFTDGGRRFQCVLCNAITDTPHSYFDHLDHMNHRVDKYRRPELCRGSYEFIATKDYCRNDKFPLSPAFIFAIDVSYNAMKSGYVDLLCRQLHTLLDTLPKEAHQEKSSIRVGFITYNNVLHFYNLKSSLAQPQMMVVSDVNDVFVPLQDGFLVDLDQSRHVIDSLLDQIPDMFRDTRETELVFAPVIQAVVQALKSAECAGKLFMFHTSLPIGEAPGKLKNRDDRKLIATDKEKVLFNPASNFYEKLAKDCVAQACCVDLFLFPNQYVDVATLSQVPQYTGGQVYKYNFFRSDIDGSRFIKDFAHDLQRDIVFDAIMRVRTSTGIRAVQFYGSLYMGNTTDVELAAIDCDKAIQVELKHDDKIAEEYGAYVQIALLYTSVSGQRRLRLHNLNLSVCTQLADLYRSCETDVLMNYLAKKAVVSALQSSSAKLREELINQISVTLATYRKHVASPSSPGQLILPECMKLLPVYLNCLLKNDAIHSSHDVTTDDRAYLRHLIISMDVSDTQTFLYPRLIPVFGETVSIEGLPPAIRCSEERMKENEAYLLENAVSLFLWIGQSVDPAWIQNVFGVQSAAQIDIDLVNLVVYDNEDSRKLRDLVAKLQASRNRQMKFTIVRQRDKLEPWFKHLLAEDRGAGGATSYVDFLCHMHKEIRALLN</sequence>
<evidence type="ECO:0000259" key="9">
    <source>
        <dbReference type="Pfam" id="PF04810"/>
    </source>
</evidence>
<dbReference type="CDD" id="cd01479">
    <property type="entry name" value="Sec24-like"/>
    <property type="match status" value="1"/>
</dbReference>
<comment type="subcellular location">
    <subcellularLocation>
        <location evidence="1">Cytoplasmic vesicle</location>
        <location evidence="1">COPII-coated vesicle membrane</location>
        <topology evidence="1">Peripheral membrane protein</topology>
        <orientation evidence="1">Cytoplasmic side</orientation>
    </subcellularLocation>
    <subcellularLocation>
        <location evidence="2">Endoplasmic reticulum membrane</location>
        <topology evidence="2">Peripheral membrane protein</topology>
        <orientation evidence="2">Cytoplasmic side</orientation>
    </subcellularLocation>
</comment>
<dbReference type="InterPro" id="IPR036465">
    <property type="entry name" value="vWFA_dom_sf"/>
</dbReference>